<dbReference type="InterPro" id="IPR017441">
    <property type="entry name" value="Protein_kinase_ATP_BS"/>
</dbReference>
<dbReference type="PANTHER" id="PTHR24346">
    <property type="entry name" value="MAP/MICROTUBULE AFFINITY-REGULATING KINASE"/>
    <property type="match status" value="1"/>
</dbReference>
<dbReference type="FunFam" id="3.30.200.20:FF:000003">
    <property type="entry name" value="Non-specific serine/threonine protein kinase"/>
    <property type="match status" value="1"/>
</dbReference>
<evidence type="ECO:0000313" key="15">
    <source>
        <dbReference type="EMBL" id="KAG2201905.1"/>
    </source>
</evidence>
<dbReference type="SUPFAM" id="SSF56112">
    <property type="entry name" value="Protein kinase-like (PK-like)"/>
    <property type="match status" value="1"/>
</dbReference>
<reference evidence="15" key="1">
    <citation type="submission" date="2020-12" db="EMBL/GenBank/DDBJ databases">
        <title>Metabolic potential, ecology and presence of endohyphal bacteria is reflected in genomic diversity of Mucoromycotina.</title>
        <authorList>
            <person name="Muszewska A."/>
            <person name="Okrasinska A."/>
            <person name="Steczkiewicz K."/>
            <person name="Drgas O."/>
            <person name="Orlowska M."/>
            <person name="Perlinska-Lenart U."/>
            <person name="Aleksandrzak-Piekarczyk T."/>
            <person name="Szatraj K."/>
            <person name="Zielenkiewicz U."/>
            <person name="Pilsyk S."/>
            <person name="Malc E."/>
            <person name="Mieczkowski P."/>
            <person name="Kruszewska J.S."/>
            <person name="Biernat P."/>
            <person name="Pawlowska J."/>
        </authorList>
    </citation>
    <scope>NUCLEOTIDE SEQUENCE</scope>
    <source>
        <strain evidence="15">CBS 226.32</strain>
    </source>
</reference>
<keyword evidence="4" id="KW-0723">Serine/threonine-protein kinase</keyword>
<dbReference type="Proteomes" id="UP000650833">
    <property type="component" value="Unassembled WGS sequence"/>
</dbReference>
<dbReference type="PROSITE" id="PS00108">
    <property type="entry name" value="PROTEIN_KINASE_ST"/>
    <property type="match status" value="1"/>
</dbReference>
<comment type="catalytic activity">
    <reaction evidence="11">
        <text>L-seryl-[protein] + ATP = O-phospho-L-seryl-[protein] + ADP + H(+)</text>
        <dbReference type="Rhea" id="RHEA:17989"/>
        <dbReference type="Rhea" id="RHEA-COMP:9863"/>
        <dbReference type="Rhea" id="RHEA-COMP:11604"/>
        <dbReference type="ChEBI" id="CHEBI:15378"/>
        <dbReference type="ChEBI" id="CHEBI:29999"/>
        <dbReference type="ChEBI" id="CHEBI:30616"/>
        <dbReference type="ChEBI" id="CHEBI:83421"/>
        <dbReference type="ChEBI" id="CHEBI:456216"/>
        <dbReference type="EC" id="2.7.11.1"/>
    </reaction>
</comment>
<dbReference type="InterPro" id="IPR008271">
    <property type="entry name" value="Ser/Thr_kinase_AS"/>
</dbReference>
<dbReference type="GO" id="GO:0005524">
    <property type="term" value="F:ATP binding"/>
    <property type="evidence" value="ECO:0007669"/>
    <property type="project" value="UniProtKB-UniRule"/>
</dbReference>
<gene>
    <name evidence="15" type="ORF">INT46_004625</name>
</gene>
<evidence type="ECO:0000256" key="2">
    <source>
        <dbReference type="ARBA" id="ARBA00010791"/>
    </source>
</evidence>
<evidence type="ECO:0000256" key="8">
    <source>
        <dbReference type="ARBA" id="ARBA00022777"/>
    </source>
</evidence>
<dbReference type="AlphaFoldDB" id="A0A8H7UZU6"/>
<evidence type="ECO:0000256" key="12">
    <source>
        <dbReference type="PROSITE-ProRule" id="PRU10141"/>
    </source>
</evidence>
<dbReference type="InterPro" id="IPR000719">
    <property type="entry name" value="Prot_kinase_dom"/>
</dbReference>
<dbReference type="GO" id="GO:0005935">
    <property type="term" value="C:cellular bud neck"/>
    <property type="evidence" value="ECO:0007669"/>
    <property type="project" value="UniProtKB-SubCell"/>
</dbReference>
<evidence type="ECO:0000256" key="7">
    <source>
        <dbReference type="ARBA" id="ARBA00022741"/>
    </source>
</evidence>
<protein>
    <recommendedName>
        <fullName evidence="3">non-specific serine/threonine protein kinase</fullName>
        <ecNumber evidence="3">2.7.11.1</ecNumber>
    </recommendedName>
</protein>
<comment type="similarity">
    <text evidence="2">Belongs to the protein kinase superfamily. CAMK Ser/Thr protein kinase family. NIM1 subfamily.</text>
</comment>
<dbReference type="GO" id="GO:0035556">
    <property type="term" value="P:intracellular signal transduction"/>
    <property type="evidence" value="ECO:0007669"/>
    <property type="project" value="TreeGrafter"/>
</dbReference>
<evidence type="ECO:0000256" key="4">
    <source>
        <dbReference type="ARBA" id="ARBA00022527"/>
    </source>
</evidence>
<dbReference type="OrthoDB" id="504170at2759"/>
<evidence type="ECO:0000256" key="3">
    <source>
        <dbReference type="ARBA" id="ARBA00012513"/>
    </source>
</evidence>
<keyword evidence="7 12" id="KW-0547">Nucleotide-binding</keyword>
<keyword evidence="16" id="KW-1185">Reference proteome</keyword>
<dbReference type="Gene3D" id="1.10.510.10">
    <property type="entry name" value="Transferase(Phosphotransferase) domain 1"/>
    <property type="match status" value="1"/>
</dbReference>
<evidence type="ECO:0000256" key="1">
    <source>
        <dbReference type="ARBA" id="ARBA00004266"/>
    </source>
</evidence>
<dbReference type="PANTHER" id="PTHR24346:SF82">
    <property type="entry name" value="KP78A-RELATED"/>
    <property type="match status" value="1"/>
</dbReference>
<feature type="region of interest" description="Disordered" evidence="13">
    <location>
        <begin position="633"/>
        <end position="674"/>
    </location>
</feature>
<dbReference type="EC" id="2.7.11.1" evidence="3"/>
<dbReference type="GO" id="GO:0004674">
    <property type="term" value="F:protein serine/threonine kinase activity"/>
    <property type="evidence" value="ECO:0007669"/>
    <property type="project" value="UniProtKB-KW"/>
</dbReference>
<evidence type="ECO:0000256" key="10">
    <source>
        <dbReference type="ARBA" id="ARBA00047899"/>
    </source>
</evidence>
<comment type="caution">
    <text evidence="15">The sequence shown here is derived from an EMBL/GenBank/DDBJ whole genome shotgun (WGS) entry which is preliminary data.</text>
</comment>
<dbReference type="PROSITE" id="PS00107">
    <property type="entry name" value="PROTEIN_KINASE_ATP"/>
    <property type="match status" value="1"/>
</dbReference>
<dbReference type="Pfam" id="PF00069">
    <property type="entry name" value="Pkinase"/>
    <property type="match status" value="1"/>
</dbReference>
<accession>A0A8H7UZU6</accession>
<sequence length="818" mass="93580">MIDTISSPSPQRKIIAKYPHSKHNSPMMSPGNRRRKDVGDYWLGKTLGRGSSGRVKIGIHKVTGEKVAIKIISKSHLAANASVEKAVKREIAVMKLISHPNIMSLLDVIDLSDSPNLYLVLEYVQGGELFEYLVSQGRLSEAEARKYFQQIIIGLDYCHRHLICHRDLKPENLLLDREKNIKIADFGMASLQPTGQMLETSCGSPHYASPEIVNGIPYDGSASDIWSCGIILYALLSGHLPFDDDNIRQLLNKVKIGKYKIPEYLSDEARDLITKILVINPAKRLTMKQVQSHPWFTKDPPPNLTTIPDPPTATEIGRPVANASEIDDRILETLKVLWTDLSTEKVVGALLNSEYNMQKVTYVLLQRHANSYWQTERDDDIRSVTSPAKRRRPATICAVSEGKEPFPGLNEMMSKLAEREKTSNAPQMTPGIQHHNAATSRPHPNLAIMKPVISEVADDTLPPPVPPKPIVIRADQLYNDHQQWQFTPPPQQQQQRWHSPIMNRPNNNKFLPNMFDQQLYQHYVMPHQPQPYHHQQQSQPQQHMNINHMLSPRAPASSALNHHQFQYSRKNSSHQQDSKLNRFINMWQRNHRIDPNPPTPQSQQSSMFKISSKPMIFDRKAIESSSSVWRDSVMYESNNPPTTPRQQRKQNRASFVSNSSRSPQPFQQQQTTTVMESPKLSSWLPGLFHFKQPKVCSLECEARDEREAIGKISQVLEEYMEGFITERQEPDGRIRRKGEMKLPHHVKPILLRFKLEIYQLQTNQKRRVYRINFIQQQGDAMALVAAVKLLDQTLQTYEHEAELVATANGWNTRNSIVM</sequence>
<dbReference type="GO" id="GO:0005940">
    <property type="term" value="C:septin ring"/>
    <property type="evidence" value="ECO:0007669"/>
    <property type="project" value="UniProtKB-ARBA"/>
</dbReference>
<evidence type="ECO:0000256" key="5">
    <source>
        <dbReference type="ARBA" id="ARBA00022553"/>
    </source>
</evidence>
<evidence type="ECO:0000256" key="6">
    <source>
        <dbReference type="ARBA" id="ARBA00022679"/>
    </source>
</evidence>
<evidence type="ECO:0000256" key="13">
    <source>
        <dbReference type="SAM" id="MobiDB-lite"/>
    </source>
</evidence>
<dbReference type="PROSITE" id="PS50011">
    <property type="entry name" value="PROTEIN_KINASE_DOM"/>
    <property type="match status" value="1"/>
</dbReference>
<evidence type="ECO:0000256" key="9">
    <source>
        <dbReference type="ARBA" id="ARBA00022840"/>
    </source>
</evidence>
<keyword evidence="8" id="KW-0418">Kinase</keyword>
<evidence type="ECO:0000313" key="16">
    <source>
        <dbReference type="Proteomes" id="UP000650833"/>
    </source>
</evidence>
<proteinExistence type="inferred from homology"/>
<evidence type="ECO:0000259" key="14">
    <source>
        <dbReference type="PROSITE" id="PS50011"/>
    </source>
</evidence>
<dbReference type="InterPro" id="IPR011009">
    <property type="entry name" value="Kinase-like_dom_sf"/>
</dbReference>
<dbReference type="FunFam" id="1.10.510.10:FF:000394">
    <property type="entry name" value="Serine/threonine-protein kinase HSL1"/>
    <property type="match status" value="1"/>
</dbReference>
<organism evidence="15 16">
    <name type="scientific">Mucor plumbeus</name>
    <dbReference type="NCBI Taxonomy" id="97098"/>
    <lineage>
        <taxon>Eukaryota</taxon>
        <taxon>Fungi</taxon>
        <taxon>Fungi incertae sedis</taxon>
        <taxon>Mucoromycota</taxon>
        <taxon>Mucoromycotina</taxon>
        <taxon>Mucoromycetes</taxon>
        <taxon>Mucorales</taxon>
        <taxon>Mucorineae</taxon>
        <taxon>Mucoraceae</taxon>
        <taxon>Mucor</taxon>
    </lineage>
</organism>
<keyword evidence="9 12" id="KW-0067">ATP-binding</keyword>
<feature type="domain" description="Protein kinase" evidence="14">
    <location>
        <begin position="41"/>
        <end position="296"/>
    </location>
</feature>
<keyword evidence="5" id="KW-0597">Phosphoprotein</keyword>
<dbReference type="SMART" id="SM00220">
    <property type="entry name" value="S_TKc"/>
    <property type="match status" value="1"/>
</dbReference>
<feature type="binding site" evidence="12">
    <location>
        <position position="70"/>
    </location>
    <ligand>
        <name>ATP</name>
        <dbReference type="ChEBI" id="CHEBI:30616"/>
    </ligand>
</feature>
<feature type="region of interest" description="Disordered" evidence="13">
    <location>
        <begin position="1"/>
        <end position="34"/>
    </location>
</feature>
<feature type="compositionally biased region" description="Polar residues" evidence="13">
    <location>
        <begin position="652"/>
        <end position="666"/>
    </location>
</feature>
<keyword evidence="6" id="KW-0808">Transferase</keyword>
<name>A0A8H7UZU6_9FUNG</name>
<dbReference type="EMBL" id="JAEPRC010000270">
    <property type="protein sequence ID" value="KAG2201905.1"/>
    <property type="molecule type" value="Genomic_DNA"/>
</dbReference>
<feature type="compositionally biased region" description="Polar residues" evidence="13">
    <location>
        <begin position="558"/>
        <end position="575"/>
    </location>
</feature>
<evidence type="ECO:0000256" key="11">
    <source>
        <dbReference type="ARBA" id="ARBA00048679"/>
    </source>
</evidence>
<comment type="subcellular location">
    <subcellularLocation>
        <location evidence="1">Bud neck</location>
    </subcellularLocation>
</comment>
<dbReference type="CDD" id="cd14081">
    <property type="entry name" value="STKc_BRSK1_2"/>
    <property type="match status" value="1"/>
</dbReference>
<comment type="catalytic activity">
    <reaction evidence="10">
        <text>L-threonyl-[protein] + ATP = O-phospho-L-threonyl-[protein] + ADP + H(+)</text>
        <dbReference type="Rhea" id="RHEA:46608"/>
        <dbReference type="Rhea" id="RHEA-COMP:11060"/>
        <dbReference type="Rhea" id="RHEA-COMP:11605"/>
        <dbReference type="ChEBI" id="CHEBI:15378"/>
        <dbReference type="ChEBI" id="CHEBI:30013"/>
        <dbReference type="ChEBI" id="CHEBI:30616"/>
        <dbReference type="ChEBI" id="CHEBI:61977"/>
        <dbReference type="ChEBI" id="CHEBI:456216"/>
        <dbReference type="EC" id="2.7.11.1"/>
    </reaction>
</comment>
<feature type="compositionally biased region" description="Polar residues" evidence="13">
    <location>
        <begin position="1"/>
        <end position="10"/>
    </location>
</feature>
<feature type="region of interest" description="Disordered" evidence="13">
    <location>
        <begin position="555"/>
        <end position="577"/>
    </location>
</feature>